<dbReference type="SUPFAM" id="SSF52266">
    <property type="entry name" value="SGNH hydrolase"/>
    <property type="match status" value="1"/>
</dbReference>
<dbReference type="InterPro" id="IPR013830">
    <property type="entry name" value="SGNH_hydro"/>
</dbReference>
<dbReference type="Gene3D" id="3.40.50.1110">
    <property type="entry name" value="SGNH hydrolase"/>
    <property type="match status" value="1"/>
</dbReference>
<proteinExistence type="inferred from homology"/>
<keyword evidence="2 5" id="KW-0378">Hydrolase</keyword>
<evidence type="ECO:0000259" key="4">
    <source>
        <dbReference type="Pfam" id="PF13472"/>
    </source>
</evidence>
<evidence type="ECO:0000313" key="5">
    <source>
        <dbReference type="EMBL" id="MBT8798731.1"/>
    </source>
</evidence>
<dbReference type="PROSITE" id="PS00136">
    <property type="entry name" value="SUBTILASE_ASP"/>
    <property type="match status" value="1"/>
</dbReference>
<evidence type="ECO:0000256" key="2">
    <source>
        <dbReference type="ARBA" id="ARBA00022801"/>
    </source>
</evidence>
<sequence length="256" mass="27463">MRALRTPSRRRRAWILPVIALGVAAVVALSVWRPWAAPAEPETAVAAGPDGVALPVSAPAPLRLPEHPHVLIFGDSWTYGSAASDPHLGYAYLVADIAGWTTTVDGVRGSGYLKPGLDGPDFGTRIEQLDPALDPDLVIVQGSINDRREPAEGYRAAVDAAWDALAQRYPRAQIVVLGPAPQVLPVEPETARIDRDLRDAAAARCWWYVSPIAESWITVENYAAVIDTGLGRDHPSTEGHRVLAERLAAAVAALSR</sequence>
<accession>A0ABS5XW14</accession>
<dbReference type="RefSeq" id="WP_215487958.1">
    <property type="nucleotide sequence ID" value="NZ_BAAAPJ010000008.1"/>
</dbReference>
<dbReference type="InterPro" id="IPR023827">
    <property type="entry name" value="Peptidase_S8_Asp-AS"/>
</dbReference>
<dbReference type="CDD" id="cd00229">
    <property type="entry name" value="SGNH_hydrolase"/>
    <property type="match status" value="1"/>
</dbReference>
<evidence type="ECO:0000256" key="1">
    <source>
        <dbReference type="ARBA" id="ARBA00011073"/>
    </source>
</evidence>
<keyword evidence="6" id="KW-1185">Reference proteome</keyword>
<organism evidence="5 6">
    <name type="scientific">Microbacterium flavum</name>
    <dbReference type="NCBI Taxonomy" id="415216"/>
    <lineage>
        <taxon>Bacteria</taxon>
        <taxon>Bacillati</taxon>
        <taxon>Actinomycetota</taxon>
        <taxon>Actinomycetes</taxon>
        <taxon>Micrococcales</taxon>
        <taxon>Microbacteriaceae</taxon>
        <taxon>Microbacterium</taxon>
    </lineage>
</organism>
<gene>
    <name evidence="5" type="ORF">J0P97_11690</name>
</gene>
<keyword evidence="3" id="KW-0812">Transmembrane</keyword>
<feature type="domain" description="SGNH hydrolase-type esterase" evidence="4">
    <location>
        <begin position="72"/>
        <end position="242"/>
    </location>
</feature>
<dbReference type="GO" id="GO:0016787">
    <property type="term" value="F:hydrolase activity"/>
    <property type="evidence" value="ECO:0007669"/>
    <property type="project" value="UniProtKB-KW"/>
</dbReference>
<evidence type="ECO:0000256" key="3">
    <source>
        <dbReference type="SAM" id="Phobius"/>
    </source>
</evidence>
<name>A0ABS5XW14_9MICO</name>
<reference evidence="5 6" key="1">
    <citation type="submission" date="2021-03" db="EMBL/GenBank/DDBJ databases">
        <title>Microbacterium pauli sp. nov., isolated from microfiltered milk.</title>
        <authorList>
            <person name="Bellassi P."/>
            <person name="Fontana A."/>
            <person name="Callegari M.L."/>
            <person name="Lorenzo M."/>
            <person name="Cappa F."/>
        </authorList>
    </citation>
    <scope>NUCLEOTIDE SEQUENCE [LARGE SCALE GENOMIC DNA]</scope>
    <source>
        <strain evidence="5 6">DSM 18909</strain>
    </source>
</reference>
<dbReference type="EMBL" id="JAFLHG010000010">
    <property type="protein sequence ID" value="MBT8798731.1"/>
    <property type="molecule type" value="Genomic_DNA"/>
</dbReference>
<comment type="similarity">
    <text evidence="1">Belongs to the peptidase S8 family.</text>
</comment>
<comment type="caution">
    <text evidence="5">The sequence shown here is derived from an EMBL/GenBank/DDBJ whole genome shotgun (WGS) entry which is preliminary data.</text>
</comment>
<evidence type="ECO:0000313" key="6">
    <source>
        <dbReference type="Proteomes" id="UP000740605"/>
    </source>
</evidence>
<keyword evidence="3" id="KW-0472">Membrane</keyword>
<protein>
    <submittedName>
        <fullName evidence="5">SGNH/GDSL hydrolase family protein</fullName>
    </submittedName>
</protein>
<dbReference type="Proteomes" id="UP000740605">
    <property type="component" value="Unassembled WGS sequence"/>
</dbReference>
<dbReference type="InterPro" id="IPR036514">
    <property type="entry name" value="SGNH_hydro_sf"/>
</dbReference>
<feature type="transmembrane region" description="Helical" evidence="3">
    <location>
        <begin position="12"/>
        <end position="32"/>
    </location>
</feature>
<keyword evidence="3" id="KW-1133">Transmembrane helix</keyword>
<dbReference type="Pfam" id="PF13472">
    <property type="entry name" value="Lipase_GDSL_2"/>
    <property type="match status" value="1"/>
</dbReference>